<dbReference type="InterPro" id="IPR038718">
    <property type="entry name" value="SNF2-like_sf"/>
</dbReference>
<dbReference type="InterPro" id="IPR050496">
    <property type="entry name" value="SNF2_RAD54_helicase_repair"/>
</dbReference>
<dbReference type="GO" id="GO:0005524">
    <property type="term" value="F:ATP binding"/>
    <property type="evidence" value="ECO:0007669"/>
    <property type="project" value="InterPro"/>
</dbReference>
<keyword evidence="1" id="KW-0378">Hydrolase</keyword>
<keyword evidence="2" id="KW-0479">Metal-binding</keyword>
<evidence type="ECO:0000313" key="7">
    <source>
        <dbReference type="Proteomes" id="UP000659388"/>
    </source>
</evidence>
<dbReference type="GO" id="GO:0004386">
    <property type="term" value="F:helicase activity"/>
    <property type="evidence" value="ECO:0007669"/>
    <property type="project" value="UniProtKB-KW"/>
</dbReference>
<dbReference type="GO" id="GO:0015616">
    <property type="term" value="F:DNA translocase activity"/>
    <property type="evidence" value="ECO:0007669"/>
    <property type="project" value="TreeGrafter"/>
</dbReference>
<evidence type="ECO:0000256" key="2">
    <source>
        <dbReference type="PROSITE-ProRule" id="PRU00325"/>
    </source>
</evidence>
<dbReference type="Gene3D" id="3.40.50.300">
    <property type="entry name" value="P-loop containing nucleotide triphosphate hydrolases"/>
    <property type="match status" value="1"/>
</dbReference>
<sequence length="1127" mass="130634">MTDSGRKKSDLPQQHHYIFHTEKDNTLPQNQIAQLLNDHPFQGEDLRGAVELMQVNQGVFTVSSSNANFQVVLSQTEKQLVVLCNCSGEDMLLCEHQAEVLDLMVNSDNFLIFFDKEIRRKTLQKKAFEYGLENESDLDEYFDIELEHGRLIITAAHPGLISVTADSLKSLKNRIKINEEKLLPSCIDHSNNILVLRKHQYYNHLLISIYRADRTQKGKVKNPLVQVNPQDHVWDLHDGKEIKFLLGVSKFQDFKGESLTVEDLAVLSYIVKNPLQYEFYEHNTRASNKMSASSISQVPVAAFAGKVKLLVSKLDRYFEIESEIILKEKSFRLSEVRLKYNCFLEIDEQLHLLPSLQLIQLLDLLNQKGGKLIVHSSAFKEFRTQFLEEVEKQVEVVYRFIEEATEEQLELEGFNDTEEKIIYLSDFDNFVMLIPVMRYSDVEVEVRSRKQIYAYDSEGNEFLVKRDVSKESHFLALMLRQHTFFEEQLEENDLSYFYLHKSRFLEEEWFLKTCREWAEDNITILGFDEIEGNRLNPNPVSIDIKVVSGINWFNADVDMRYGKQKASMKKVKAAVRNKTKYVQLDDGTFGVLPQEWMKKFEAYFNAGEIDEQDMITFPKVNFSAIESLFEAQMLDEPVRHELAIYHEKLDNFKAISHVNVPAGLRAELRSYQKEGLNWLNFLDDFNFGGCLADDMGLGKSVQIIAFILALKEKQGKKPHLLVVPTTLRFNWRSEIDKFTSDLEVLEMKGVDRQRDTTLFGRYDIILTSYGTLLADIVFLKNFMFDYIFLDESQQIKNPSSQRYKAARLLKSRNKIVITGTPFENNTFDLYSQFSFACPGLMGSKQFFKERYSAPIDQFKSKKRAKELQDKISPFLLRRTKDQVAKELPEKEELVIYCEMKPEQKRIYEASEKELREYMEDKGTDDIRKTSMYVLKGLTRLRQICNSPKLLETTPAELKETSAKIEVLMEQVDNHAPYHKMLVFSQFVGMLDLIREELEAKGVGYAMLTGSTKNREEIVTRFQKEDNIRVFLISLKAGGVGLNLTEASYVYMVDPWWNPAVENQAIDRSYRIGQDKKVTAVRLICPGTVEEKIIKLQSSKKELLEGIINDENSLLNNLTKEELISLLQ</sequence>
<dbReference type="PANTHER" id="PTHR45629:SF7">
    <property type="entry name" value="DNA EXCISION REPAIR PROTEIN ERCC-6-RELATED"/>
    <property type="match status" value="1"/>
</dbReference>
<feature type="domain" description="Helicase C-terminal" evidence="5">
    <location>
        <begin position="963"/>
        <end position="1118"/>
    </location>
</feature>
<dbReference type="Pfam" id="PF00176">
    <property type="entry name" value="SNF2-rel_dom"/>
    <property type="match status" value="1"/>
</dbReference>
<evidence type="ECO:0000259" key="5">
    <source>
        <dbReference type="PROSITE" id="PS51194"/>
    </source>
</evidence>
<dbReference type="SMART" id="SM00487">
    <property type="entry name" value="DEXDc"/>
    <property type="match status" value="1"/>
</dbReference>
<dbReference type="PROSITE" id="PS51192">
    <property type="entry name" value="HELICASE_ATP_BIND_1"/>
    <property type="match status" value="1"/>
</dbReference>
<dbReference type="InterPro" id="IPR027417">
    <property type="entry name" value="P-loop_NTPase"/>
</dbReference>
<dbReference type="InterPro" id="IPR000330">
    <property type="entry name" value="SNF2_N"/>
</dbReference>
<dbReference type="PANTHER" id="PTHR45629">
    <property type="entry name" value="SNF2/RAD54 FAMILY MEMBER"/>
    <property type="match status" value="1"/>
</dbReference>
<dbReference type="Gene3D" id="3.40.50.10810">
    <property type="entry name" value="Tandem AAA-ATPase domain"/>
    <property type="match status" value="1"/>
</dbReference>
<evidence type="ECO:0000259" key="3">
    <source>
        <dbReference type="PROSITE" id="PS50966"/>
    </source>
</evidence>
<dbReference type="Proteomes" id="UP000659388">
    <property type="component" value="Unassembled WGS sequence"/>
</dbReference>
<dbReference type="GO" id="GO:0008270">
    <property type="term" value="F:zinc ion binding"/>
    <property type="evidence" value="ECO:0007669"/>
    <property type="project" value="UniProtKB-KW"/>
</dbReference>
<reference evidence="6" key="1">
    <citation type="submission" date="2021-01" db="EMBL/GenBank/DDBJ databases">
        <title>Fulvivirga kasyanovii gen. nov., sp nov., a novel member of the phylum Bacteroidetes isolated from seawater in a mussel farm.</title>
        <authorList>
            <person name="Zhao L.-H."/>
            <person name="Wang Z.-J."/>
        </authorList>
    </citation>
    <scope>NUCLEOTIDE SEQUENCE</scope>
    <source>
        <strain evidence="6">2943</strain>
    </source>
</reference>
<dbReference type="CDD" id="cd18793">
    <property type="entry name" value="SF2_C_SNF"/>
    <property type="match status" value="1"/>
</dbReference>
<organism evidence="6 7">
    <name type="scientific">Fulvivirga sediminis</name>
    <dbReference type="NCBI Taxonomy" id="2803949"/>
    <lineage>
        <taxon>Bacteria</taxon>
        <taxon>Pseudomonadati</taxon>
        <taxon>Bacteroidota</taxon>
        <taxon>Cytophagia</taxon>
        <taxon>Cytophagales</taxon>
        <taxon>Fulvivirgaceae</taxon>
        <taxon>Fulvivirga</taxon>
    </lineage>
</organism>
<dbReference type="InterPro" id="IPR001650">
    <property type="entry name" value="Helicase_C-like"/>
</dbReference>
<dbReference type="SMART" id="SM00490">
    <property type="entry name" value="HELICc"/>
    <property type="match status" value="1"/>
</dbReference>
<protein>
    <submittedName>
        <fullName evidence="6">DEAD/DEAH box helicase family protein</fullName>
    </submittedName>
</protein>
<feature type="domain" description="SWIM-type" evidence="3">
    <location>
        <begin position="69"/>
        <end position="105"/>
    </location>
</feature>
<accession>A0A937FBC3</accession>
<gene>
    <name evidence="6" type="ORF">JL102_14975</name>
</gene>
<evidence type="ECO:0000259" key="4">
    <source>
        <dbReference type="PROSITE" id="PS51192"/>
    </source>
</evidence>
<dbReference type="GO" id="GO:0016787">
    <property type="term" value="F:hydrolase activity"/>
    <property type="evidence" value="ECO:0007669"/>
    <property type="project" value="UniProtKB-KW"/>
</dbReference>
<name>A0A937FBC3_9BACT</name>
<dbReference type="PROSITE" id="PS51194">
    <property type="entry name" value="HELICASE_CTER"/>
    <property type="match status" value="1"/>
</dbReference>
<keyword evidence="2" id="KW-0862">Zinc</keyword>
<feature type="domain" description="Helicase ATP-binding" evidence="4">
    <location>
        <begin position="680"/>
        <end position="839"/>
    </location>
</feature>
<dbReference type="EMBL" id="JAESIY010000008">
    <property type="protein sequence ID" value="MBL3657448.1"/>
    <property type="molecule type" value="Genomic_DNA"/>
</dbReference>
<dbReference type="RefSeq" id="WP_202245241.1">
    <property type="nucleotide sequence ID" value="NZ_JAESIY010000008.1"/>
</dbReference>
<dbReference type="Pfam" id="PF00271">
    <property type="entry name" value="Helicase_C"/>
    <property type="match status" value="1"/>
</dbReference>
<dbReference type="PROSITE" id="PS50966">
    <property type="entry name" value="ZF_SWIM"/>
    <property type="match status" value="1"/>
</dbReference>
<dbReference type="InterPro" id="IPR007527">
    <property type="entry name" value="Znf_SWIM"/>
</dbReference>
<proteinExistence type="predicted"/>
<keyword evidence="2" id="KW-0863">Zinc-finger</keyword>
<dbReference type="InterPro" id="IPR049730">
    <property type="entry name" value="SNF2/RAD54-like_C"/>
</dbReference>
<evidence type="ECO:0000256" key="1">
    <source>
        <dbReference type="ARBA" id="ARBA00022801"/>
    </source>
</evidence>
<comment type="caution">
    <text evidence="6">The sequence shown here is derived from an EMBL/GenBank/DDBJ whole genome shotgun (WGS) entry which is preliminary data.</text>
</comment>
<keyword evidence="6" id="KW-0547">Nucleotide-binding</keyword>
<dbReference type="SUPFAM" id="SSF52540">
    <property type="entry name" value="P-loop containing nucleoside triphosphate hydrolases"/>
    <property type="match status" value="2"/>
</dbReference>
<dbReference type="AlphaFoldDB" id="A0A937FBC3"/>
<evidence type="ECO:0000313" key="6">
    <source>
        <dbReference type="EMBL" id="MBL3657448.1"/>
    </source>
</evidence>
<keyword evidence="6" id="KW-0347">Helicase</keyword>
<dbReference type="InterPro" id="IPR014001">
    <property type="entry name" value="Helicase_ATP-bd"/>
</dbReference>
<keyword evidence="7" id="KW-1185">Reference proteome</keyword>
<keyword evidence="6" id="KW-0067">ATP-binding</keyword>